<dbReference type="AlphaFoldDB" id="X1H9U6"/>
<dbReference type="EMBL" id="BARU01025416">
    <property type="protein sequence ID" value="GAH66167.1"/>
    <property type="molecule type" value="Genomic_DNA"/>
</dbReference>
<feature type="transmembrane region" description="Helical" evidence="1">
    <location>
        <begin position="6"/>
        <end position="29"/>
    </location>
</feature>
<name>X1H9U6_9ZZZZ</name>
<protein>
    <submittedName>
        <fullName evidence="2">Uncharacterized protein</fullName>
    </submittedName>
</protein>
<keyword evidence="1" id="KW-0472">Membrane</keyword>
<evidence type="ECO:0000313" key="2">
    <source>
        <dbReference type="EMBL" id="GAH66167.1"/>
    </source>
</evidence>
<organism evidence="2">
    <name type="scientific">marine sediment metagenome</name>
    <dbReference type="NCBI Taxonomy" id="412755"/>
    <lineage>
        <taxon>unclassified sequences</taxon>
        <taxon>metagenomes</taxon>
        <taxon>ecological metagenomes</taxon>
    </lineage>
</organism>
<gene>
    <name evidence="2" type="ORF">S03H2_40951</name>
</gene>
<keyword evidence="1" id="KW-1133">Transmembrane helix</keyword>
<keyword evidence="1" id="KW-0812">Transmembrane</keyword>
<accession>X1H9U6</accession>
<reference evidence="2" key="1">
    <citation type="journal article" date="2014" name="Front. Microbiol.">
        <title>High frequency of phylogenetically diverse reductive dehalogenase-homologous genes in deep subseafloor sedimentary metagenomes.</title>
        <authorList>
            <person name="Kawai M."/>
            <person name="Futagami T."/>
            <person name="Toyoda A."/>
            <person name="Takaki Y."/>
            <person name="Nishi S."/>
            <person name="Hori S."/>
            <person name="Arai W."/>
            <person name="Tsubouchi T."/>
            <person name="Morono Y."/>
            <person name="Uchiyama I."/>
            <person name="Ito T."/>
            <person name="Fujiyama A."/>
            <person name="Inagaki F."/>
            <person name="Takami H."/>
        </authorList>
    </citation>
    <scope>NUCLEOTIDE SEQUENCE</scope>
    <source>
        <strain evidence="2">Expedition CK06-06</strain>
    </source>
</reference>
<comment type="caution">
    <text evidence="2">The sequence shown here is derived from an EMBL/GenBank/DDBJ whole genome shotgun (WGS) entry which is preliminary data.</text>
</comment>
<proteinExistence type="predicted"/>
<feature type="non-terminal residue" evidence="2">
    <location>
        <position position="1"/>
    </location>
</feature>
<evidence type="ECO:0000256" key="1">
    <source>
        <dbReference type="SAM" id="Phobius"/>
    </source>
</evidence>
<sequence>ESRLEKAALGVISGLVICVAIPVGMYQGYKIIREINKRKKQRKKIGICEEFSQEIHPNKNVRRY</sequence>